<name>A0ABU5BQD9_9PSED</name>
<accession>A0ABU5BQD9</accession>
<sequence>MTLPVDMAAAGQAIELADVDMEKDILREIAGTATDGCYGWIAGEPTAVMNIAQIPDQGAWHTSRVTEFDGLLATQQSR</sequence>
<keyword evidence="2" id="KW-1185">Reference proteome</keyword>
<evidence type="ECO:0000313" key="2">
    <source>
        <dbReference type="Proteomes" id="UP001287024"/>
    </source>
</evidence>
<organism evidence="1 2">
    <name type="scientific">Pseudomonas zeae</name>
    <dbReference type="NCBI Taxonomy" id="2745510"/>
    <lineage>
        <taxon>Bacteria</taxon>
        <taxon>Pseudomonadati</taxon>
        <taxon>Pseudomonadota</taxon>
        <taxon>Gammaproteobacteria</taxon>
        <taxon>Pseudomonadales</taxon>
        <taxon>Pseudomonadaceae</taxon>
        <taxon>Pseudomonas</taxon>
    </lineage>
</organism>
<proteinExistence type="predicted"/>
<dbReference type="RefSeq" id="WP_320337341.1">
    <property type="nucleotide sequence ID" value="NZ_JASFAG010000004.1"/>
</dbReference>
<dbReference type="EMBL" id="JASFAG010000004">
    <property type="protein sequence ID" value="MDX9678910.1"/>
    <property type="molecule type" value="Genomic_DNA"/>
</dbReference>
<reference evidence="1 2" key="1">
    <citation type="submission" date="2023-05" db="EMBL/GenBank/DDBJ databases">
        <title>Siderophore-mediated competition between Bacillus subtilis and Pseudomonas marginalis.</title>
        <authorList>
            <person name="Lyng M."/>
            <person name="Joergensen J.P.B."/>
            <person name="Schostag M.D."/>
            <person name="Jarmusch S.A."/>
            <person name="Aguilar D.K.C."/>
            <person name="Andrade C.N.L."/>
            <person name="Kovacs A.T."/>
        </authorList>
    </citation>
    <scope>NUCLEOTIDE SEQUENCE [LARGE SCALE GENOMIC DNA]</scope>
    <source>
        <strain evidence="1 2">P8_72</strain>
    </source>
</reference>
<evidence type="ECO:0000313" key="1">
    <source>
        <dbReference type="EMBL" id="MDX9678910.1"/>
    </source>
</evidence>
<dbReference type="Proteomes" id="UP001287024">
    <property type="component" value="Unassembled WGS sequence"/>
</dbReference>
<comment type="caution">
    <text evidence="1">The sequence shown here is derived from an EMBL/GenBank/DDBJ whole genome shotgun (WGS) entry which is preliminary data.</text>
</comment>
<protein>
    <submittedName>
        <fullName evidence="1">Uncharacterized protein</fullName>
    </submittedName>
</protein>
<gene>
    <name evidence="1" type="ORF">QMK45_23750</name>
</gene>